<feature type="region of interest" description="Disordered" evidence="1">
    <location>
        <begin position="2475"/>
        <end position="2502"/>
    </location>
</feature>
<dbReference type="Pfam" id="PF23099">
    <property type="entry name" value="UTP20_C"/>
    <property type="match status" value="1"/>
</dbReference>
<accession>A0A376B3H0</accession>
<dbReference type="GO" id="GO:0032040">
    <property type="term" value="C:small-subunit processome"/>
    <property type="evidence" value="ECO:0007669"/>
    <property type="project" value="TreeGrafter"/>
</dbReference>
<dbReference type="GO" id="GO:0030686">
    <property type="term" value="C:90S preribosome"/>
    <property type="evidence" value="ECO:0007669"/>
    <property type="project" value="TreeGrafter"/>
</dbReference>
<reference evidence="6" key="1">
    <citation type="submission" date="2018-06" db="EMBL/GenBank/DDBJ databases">
        <authorList>
            <person name="Guldener U."/>
        </authorList>
    </citation>
    <scope>NUCLEOTIDE SEQUENCE [LARGE SCALE GENOMIC DNA]</scope>
    <source>
        <strain evidence="6">UTAD17</strain>
    </source>
</reference>
<evidence type="ECO:0000259" key="4">
    <source>
        <dbReference type="Pfam" id="PF23099"/>
    </source>
</evidence>
<dbReference type="PANTHER" id="PTHR17695:SF11">
    <property type="entry name" value="SMALL SUBUNIT PROCESSOME COMPONENT 20 HOMOLOG"/>
    <property type="match status" value="1"/>
</dbReference>
<gene>
    <name evidence="5" type="ORF">SCODWIG_00984</name>
</gene>
<feature type="domain" description="U3 small nucleolar RNA-associated protein 20 N-terminal" evidence="2">
    <location>
        <begin position="836"/>
        <end position="1420"/>
    </location>
</feature>
<name>A0A376B3H0_9ASCO</name>
<sequence>MAKQKVTTKGSNKYRYSSFKDRIDDLKIEPAKNLEKRVHDYIETSHFLASFDHWRDVNMSGDYQEFVQEIENKIQTLPQILFHQKEIFESLKRHIDYHNERSLQPLLDLLAQFCHDLGPDFTVFYNDAIKSLISMLDDAINFESSNVFEWGFNCLAYIFKYLSRVLTQDLVPTFNLLFPLLAHKKEYLSRFSAEALSFLIRKTKAKNLSTFLSYVFEKLIETEDSNLYDGLETLLEEALKSTRDTLHSKTSIILGVLLDKVLSFNNKVVDSFLCDILIDILRHGSSENVVGVYDLILKKISEYLETGENQDLDKIVKIMNTLVFAESGRKISDWSAIVAVIEQVLKTREASARHSILPENCAFLFAVVLRNCDVKTLTYFHKRMFDFYLECYSNQFVYFFKLCLKTSKERTFSFSGVKYFQKFIRNHWADNVKKIALFLYDIEEDEELCSKLNLIMPVALEKHAYAVIKNISKFDDESLLDAYVMVKIIQYCDKPDQEVLLGFIEQISNAETSEFGNDVLGTYLSAFKTISKEHYTAFISIFDKLMTSKTQIKTSRYFIEGFNNIVTFLNVIRHEDLAIFFKRDNYRIVYELTENLVLPNPKLRYETLKLIIKMLEIANYSNEIPNFIKSLLIMEEIPQTLQNARDLTFRLRGLGGDFAKSDPNDMFSSIFFKYLFGLLTVRFSPIWDGIYEILPDIYTRDESLVWSLCLRLLKTLDEPYTLDYYTNCNDDEPMNDEVRENWWTVSVKRLDDAIESADTVFELYSNEGRSIIELLKERRGNFEYPQLIRNQALKVLLLFPGLAERNSKQIVPFFFNNKESEDIFGFQTEKSVSAANWTDSDRNLLLKLFASFKNIKSIYKSEEIHQRLCTLLGSRSLEVQKLALAGIFAYKNKVVLKYQDHLNNLLDDTLFKDELTKFLSAGEERIIEDGDDVVIMPLVLRIFFGRAQTPITSGIKKSRKVAILTALPNFKESYIIDFLRLGTEKLNFVEYFENYALTEEDVSSLSLRRMVGFISIVNALFPILGSKFPAAMETVIQPLIFSCAAATYILSKGLQEDNINKVASNVRQQAMRCFYQLFKHYADSLDWSKYQQDFFSLVINPRLPNFDEENLQQPSALLKIITSWAAKKSMYSFLYFEDFSCAKALMKILLNPKAKESVIVVILKFVNSLILTPSEDEQYVDLVALTVSTSLQKLPHVFRDFSSKELVSTAVELLFSVTNAGYIQDNEARKLLVDSLTEVLGEHYKNVASKELVKLLKSLSTIICDFDASWEEVEPVYKSLSSLLRVYVDKDIRIGLCCVFDSIGNKFAQFGNVSRLISDLNAFTTNKMQGYDFERRLPAFKEIIEVEYEHFSELEWLPILYISLFFMNDSEELAIRTNATAVVNSFTRYLNTKDTDPSEAISLMKDVVLPHLRTGLRRKNEDIRNEYISAVSYIVSNSRVFTELNDMKVLLIEGDQEADFFFNISHVQLHRRQRAIKRLREFASALRDNSIAHYLIPMIENYVFCEDEKYRNIYNETILTIGKLSNFVSWNQYKALFRRYKSMLKLDYQYLKEVCLLLVQVSASLKSTLFNIRHDASDLPCIRNFPRKEIEVDSFIENELYVDISKILAKRDDETIVARIPLSEVLVNLILGLDEDRISKLLPGILTSTCQVLRSRSEELRDAVRKNLSQISVILGQKYLSFIVKELKGALTRGSQIHVLSFTVHSVLVSLKDILGHGDMDDCAGLVVNIIMEDIFGSAGREKDAEGYTSKMKEVKHNKSFDTGELVATNISLRNFGSLLIPIKALLMESISLKTQRKLDELLRRYALGLNHNSESSSTSVLKLCYEIYREGSNGRTLEERNRNSKKEISAEEEFFLVNLRTKRDSVEQESSLYVAVLQKFSLDLLRTALTRHSNLVNVSYLEGFMPLLREAIESEDEGVVISALRVFMVLVKIEFSENSEPIFKTCARKVLTIIKDSPSTSSELCQIGLKYLSAFIRYKDIQLKNTALSYVLTRLLPDFNEPNKQGLAFNFLKALVAKHVMLPELYDVMDTVSEIMVANHSEEIRDVSRSVFYQFLVEYDQSRGRLEKKFKFLVSNLEYPSPAGKQSVMELIGLILNKANEDLLDSLSSSFFVSLANVAVNDDSPKCREMATTVISALLKKVGPKKAATIEKYIIAWLKQSSREEFLGFGLRIYKIYLTSIGLGFNKELNKLAESRVKSVIENSGVGSENSWSLLYVALSIFSIYVTKDAAVYTENYHLIWTNVIDCLLYPHPWVRVSASRLVNWLVDNLENFGTIFSDYELQTIAYKIFRQLGAPAVIEALAEVSVKTLVKLLMKWKTEDTKYVDPPKEDVGNNPVAEKYSDCIEFALTKASHIIRSEQHLLVDAFVAKKSMIQLLALMIQILDAAVVTKYSEKIIMALFMYLERPAVIDEKDEELQTLSKECLQFLEGKITVAAFSASYANVKQEVIERRQQRRGKKAVLAVTAPDIAANKKLRKHQRSREKRKHVKDENGYYRKKRRV</sequence>
<dbReference type="InterPro" id="IPR057525">
    <property type="entry name" value="UTP20_C"/>
</dbReference>
<dbReference type="InterPro" id="IPR046523">
    <property type="entry name" value="UTP20_dom"/>
</dbReference>
<dbReference type="Proteomes" id="UP000262825">
    <property type="component" value="Unassembled WGS sequence"/>
</dbReference>
<dbReference type="Pfam" id="PF07539">
    <property type="entry name" value="UTP20_N"/>
    <property type="match status" value="1"/>
</dbReference>
<evidence type="ECO:0000313" key="5">
    <source>
        <dbReference type="EMBL" id="SSD59223.1"/>
    </source>
</evidence>
<proteinExistence type="predicted"/>
<feature type="compositionally biased region" description="Basic residues" evidence="1">
    <location>
        <begin position="2475"/>
        <end position="2488"/>
    </location>
</feature>
<organism evidence="5 6">
    <name type="scientific">Saccharomycodes ludwigii</name>
    <dbReference type="NCBI Taxonomy" id="36035"/>
    <lineage>
        <taxon>Eukaryota</taxon>
        <taxon>Fungi</taxon>
        <taxon>Dikarya</taxon>
        <taxon>Ascomycota</taxon>
        <taxon>Saccharomycotina</taxon>
        <taxon>Saccharomycetes</taxon>
        <taxon>Saccharomycodales</taxon>
        <taxon>Saccharomycodaceae</taxon>
        <taxon>Saccharomycodes</taxon>
    </lineage>
</organism>
<dbReference type="VEuPathDB" id="FungiDB:SCODWIG_00984"/>
<dbReference type="SUPFAM" id="SSF48371">
    <property type="entry name" value="ARM repeat"/>
    <property type="match status" value="3"/>
</dbReference>
<dbReference type="InterPro" id="IPR016024">
    <property type="entry name" value="ARM-type_fold"/>
</dbReference>
<evidence type="ECO:0000259" key="2">
    <source>
        <dbReference type="Pfam" id="PF07539"/>
    </source>
</evidence>
<feature type="domain" description="U3 small nucleolar RNA-associated protein 20" evidence="3">
    <location>
        <begin position="1611"/>
        <end position="1828"/>
    </location>
</feature>
<evidence type="ECO:0000313" key="6">
    <source>
        <dbReference type="Proteomes" id="UP000262825"/>
    </source>
</evidence>
<evidence type="ECO:0000256" key="1">
    <source>
        <dbReference type="SAM" id="MobiDB-lite"/>
    </source>
</evidence>
<dbReference type="InterPro" id="IPR052575">
    <property type="entry name" value="SSU_processome_comp_20"/>
</dbReference>
<keyword evidence="6" id="KW-1185">Reference proteome</keyword>
<dbReference type="PANTHER" id="PTHR17695">
    <property type="entry name" value="SMALL SUBUNIT PROCESSOME COMPONENT 20 HOMOLOG"/>
    <property type="match status" value="1"/>
</dbReference>
<evidence type="ECO:0000259" key="3">
    <source>
        <dbReference type="Pfam" id="PF20416"/>
    </source>
</evidence>
<dbReference type="InterPro" id="IPR011989">
    <property type="entry name" value="ARM-like"/>
</dbReference>
<dbReference type="Pfam" id="PF20416">
    <property type="entry name" value="UTP20"/>
    <property type="match status" value="1"/>
</dbReference>
<dbReference type="Gene3D" id="1.25.10.10">
    <property type="entry name" value="Leucine-rich Repeat Variant"/>
    <property type="match status" value="2"/>
</dbReference>
<dbReference type="InterPro" id="IPR011430">
    <property type="entry name" value="UTP20_N"/>
</dbReference>
<feature type="domain" description="U3 small nucleolar RNA-associated protein 20 C-terminal" evidence="4">
    <location>
        <begin position="2254"/>
        <end position="2488"/>
    </location>
</feature>
<dbReference type="EMBL" id="UFAJ01000109">
    <property type="protein sequence ID" value="SSD59223.1"/>
    <property type="molecule type" value="Genomic_DNA"/>
</dbReference>
<protein>
    <submittedName>
        <fullName evidence="5">Related to U3 small nucleolar RNA-associated protein 20</fullName>
    </submittedName>
</protein>